<evidence type="ECO:0000313" key="2">
    <source>
        <dbReference type="Proteomes" id="UP001597214"/>
    </source>
</evidence>
<protein>
    <submittedName>
        <fullName evidence="1">VOC family protein</fullName>
    </submittedName>
</protein>
<proteinExistence type="predicted"/>
<dbReference type="CDD" id="cd06587">
    <property type="entry name" value="VOC"/>
    <property type="match status" value="1"/>
</dbReference>
<organism evidence="1 2">
    <name type="scientific">Bacillus salitolerans</name>
    <dbReference type="NCBI Taxonomy" id="1437434"/>
    <lineage>
        <taxon>Bacteria</taxon>
        <taxon>Bacillati</taxon>
        <taxon>Bacillota</taxon>
        <taxon>Bacilli</taxon>
        <taxon>Bacillales</taxon>
        <taxon>Bacillaceae</taxon>
        <taxon>Bacillus</taxon>
    </lineage>
</organism>
<evidence type="ECO:0000313" key="1">
    <source>
        <dbReference type="EMBL" id="MFD1738876.1"/>
    </source>
</evidence>
<comment type="caution">
    <text evidence="1">The sequence shown here is derived from an EMBL/GenBank/DDBJ whole genome shotgun (WGS) entry which is preliminary data.</text>
</comment>
<dbReference type="RefSeq" id="WP_377930098.1">
    <property type="nucleotide sequence ID" value="NZ_JBHUEM010000051.1"/>
</dbReference>
<gene>
    <name evidence="1" type="ORF">ACFSCX_20390</name>
</gene>
<dbReference type="Gene3D" id="3.10.180.10">
    <property type="entry name" value="2,3-Dihydroxybiphenyl 1,2-Dioxygenase, domain 1"/>
    <property type="match status" value="2"/>
</dbReference>
<dbReference type="Proteomes" id="UP001597214">
    <property type="component" value="Unassembled WGS sequence"/>
</dbReference>
<dbReference type="InterPro" id="IPR029068">
    <property type="entry name" value="Glyas_Bleomycin-R_OHBP_Dase"/>
</dbReference>
<accession>A0ABW4LVD8</accession>
<dbReference type="EMBL" id="JBHUEM010000051">
    <property type="protein sequence ID" value="MFD1738876.1"/>
    <property type="molecule type" value="Genomic_DNA"/>
</dbReference>
<name>A0ABW4LVD8_9BACI</name>
<sequence length="273" mass="31609">MTFRWDGGFIMVSWDHFDEGVDWYTTHFGWSCLDKVITPVGKKAFLKMPRLGVVTLKSFESDFDHFKVRNNEEGYARLCFETIDLEETLAYFEKEGIQVSEMGNLPTGQKSFDILAFENARVTAVYNPSQDGAFTGVRLTGFSDQICMRIGVTNLDRSIKWYQEHVGFSLVERGQQFAHMNVEDAYDWNELKQKGYDSILLEEIPLIEYKKSSPSVRTYFDVRPEYFSNTYEELQSKGMELSEIAGNPQTGWAGFHFYDPDGNQINVWSYPLR</sequence>
<dbReference type="SUPFAM" id="SSF54593">
    <property type="entry name" value="Glyoxalase/Bleomycin resistance protein/Dihydroxybiphenyl dioxygenase"/>
    <property type="match status" value="2"/>
</dbReference>
<keyword evidence="2" id="KW-1185">Reference proteome</keyword>
<reference evidence="2" key="1">
    <citation type="journal article" date="2019" name="Int. J. Syst. Evol. Microbiol.">
        <title>The Global Catalogue of Microorganisms (GCM) 10K type strain sequencing project: providing services to taxonomists for standard genome sequencing and annotation.</title>
        <authorList>
            <consortium name="The Broad Institute Genomics Platform"/>
            <consortium name="The Broad Institute Genome Sequencing Center for Infectious Disease"/>
            <person name="Wu L."/>
            <person name="Ma J."/>
        </authorList>
    </citation>
    <scope>NUCLEOTIDE SEQUENCE [LARGE SCALE GENOMIC DNA]</scope>
    <source>
        <strain evidence="2">CCUG 49339</strain>
    </source>
</reference>